<keyword evidence="1" id="KW-1133">Transmembrane helix</keyword>
<name>A0A2M8S4B6_9PAST</name>
<evidence type="ECO:0000256" key="1">
    <source>
        <dbReference type="SAM" id="Phobius"/>
    </source>
</evidence>
<dbReference type="Proteomes" id="UP000229329">
    <property type="component" value="Unassembled WGS sequence"/>
</dbReference>
<sequence length="137" mass="16280">MKKSYFKIIAVIYITLIYSYIFFGGVAKRDLVIQEDTKQVYDALTKEIISMKGEYRQYGGQVIHGFILEISFKNSMDYNEERVFKKIESLGFYLQNVEKNKFYLFCEKNKEHNRGFLVAKESRLKIMYENSMIDCVN</sequence>
<keyword evidence="1" id="KW-0472">Membrane</keyword>
<proteinExistence type="predicted"/>
<accession>A0A2M8S4B6</accession>
<keyword evidence="3" id="KW-1185">Reference proteome</keyword>
<keyword evidence="1" id="KW-0812">Transmembrane</keyword>
<evidence type="ECO:0000313" key="2">
    <source>
        <dbReference type="EMBL" id="PJG85967.1"/>
    </source>
</evidence>
<dbReference type="OrthoDB" id="5678984at2"/>
<feature type="transmembrane region" description="Helical" evidence="1">
    <location>
        <begin position="6"/>
        <end position="27"/>
    </location>
</feature>
<protein>
    <submittedName>
        <fullName evidence="2">Uncharacterized protein</fullName>
    </submittedName>
</protein>
<comment type="caution">
    <text evidence="2">The sequence shown here is derived from an EMBL/GenBank/DDBJ whole genome shotgun (WGS) entry which is preliminary data.</text>
</comment>
<dbReference type="AlphaFoldDB" id="A0A2M8S4B6"/>
<dbReference type="RefSeq" id="WP_100287899.1">
    <property type="nucleotide sequence ID" value="NZ_PHHA01000003.1"/>
</dbReference>
<evidence type="ECO:0000313" key="3">
    <source>
        <dbReference type="Proteomes" id="UP000229329"/>
    </source>
</evidence>
<dbReference type="EMBL" id="PHHA01000003">
    <property type="protein sequence ID" value="PJG85967.1"/>
    <property type="molecule type" value="Genomic_DNA"/>
</dbReference>
<reference evidence="2 3" key="1">
    <citation type="submission" date="2017-11" db="EMBL/GenBank/DDBJ databases">
        <title>Reclassification of Bisgaard taxon 7 as Conservatibacter flavescens gen. nov., sp. nov.</title>
        <authorList>
            <person name="Christensen H."/>
        </authorList>
    </citation>
    <scope>NUCLEOTIDE SEQUENCE [LARGE SCALE GENOMIC DNA]</scope>
    <source>
        <strain evidence="2 3">7_4</strain>
    </source>
</reference>
<organism evidence="2 3">
    <name type="scientific">Conservatibacter flavescens</name>
    <dbReference type="NCBI Taxonomy" id="28161"/>
    <lineage>
        <taxon>Bacteria</taxon>
        <taxon>Pseudomonadati</taxon>
        <taxon>Pseudomonadota</taxon>
        <taxon>Gammaproteobacteria</taxon>
        <taxon>Pasteurellales</taxon>
        <taxon>Pasteurellaceae</taxon>
        <taxon>Conservatibacter</taxon>
    </lineage>
</organism>
<gene>
    <name evidence="2" type="ORF">CVP05_02000</name>
</gene>